<organism evidence="4 5">
    <name type="scientific">Rhizoctonia solani</name>
    <dbReference type="NCBI Taxonomy" id="456999"/>
    <lineage>
        <taxon>Eukaryota</taxon>
        <taxon>Fungi</taxon>
        <taxon>Dikarya</taxon>
        <taxon>Basidiomycota</taxon>
        <taxon>Agaricomycotina</taxon>
        <taxon>Agaricomycetes</taxon>
        <taxon>Cantharellales</taxon>
        <taxon>Ceratobasidiaceae</taxon>
        <taxon>Rhizoctonia</taxon>
    </lineage>
</organism>
<gene>
    <name evidence="4" type="ORF">RDB_LOCUS73935</name>
</gene>
<keyword evidence="3" id="KW-0732">Signal</keyword>
<evidence type="ECO:0000313" key="5">
    <source>
        <dbReference type="Proteomes" id="UP000663840"/>
    </source>
</evidence>
<feature type="region of interest" description="Disordered" evidence="1">
    <location>
        <begin position="375"/>
        <end position="395"/>
    </location>
</feature>
<feature type="chain" id="PRO_5034425800" evidence="3">
    <location>
        <begin position="22"/>
        <end position="450"/>
    </location>
</feature>
<feature type="compositionally biased region" description="Polar residues" evidence="1">
    <location>
        <begin position="433"/>
        <end position="450"/>
    </location>
</feature>
<name>A0A8H3AQ37_9AGAM</name>
<feature type="compositionally biased region" description="Basic and acidic residues" evidence="1">
    <location>
        <begin position="375"/>
        <end position="392"/>
    </location>
</feature>
<keyword evidence="2" id="KW-0812">Transmembrane</keyword>
<protein>
    <submittedName>
        <fullName evidence="4">Uncharacterized protein</fullName>
    </submittedName>
</protein>
<proteinExistence type="predicted"/>
<accession>A0A8H3AQ37</accession>
<evidence type="ECO:0000313" key="4">
    <source>
        <dbReference type="EMBL" id="CAE6437426.1"/>
    </source>
</evidence>
<feature type="compositionally biased region" description="Low complexity" evidence="1">
    <location>
        <begin position="297"/>
        <end position="309"/>
    </location>
</feature>
<feature type="region of interest" description="Disordered" evidence="1">
    <location>
        <begin position="408"/>
        <end position="450"/>
    </location>
</feature>
<feature type="region of interest" description="Disordered" evidence="1">
    <location>
        <begin position="284"/>
        <end position="342"/>
    </location>
</feature>
<dbReference type="Proteomes" id="UP000663840">
    <property type="component" value="Unassembled WGS sequence"/>
</dbReference>
<evidence type="ECO:0000256" key="2">
    <source>
        <dbReference type="SAM" id="Phobius"/>
    </source>
</evidence>
<sequence length="450" mass="49336">MNLLAFWLLVHLVTWAPAATGLVFTNSFQGWTGNTTYRISWEQSDSDPSYYDLELVRPHGIYSMGISPNLSWPEEWSHKYAIQIPRNGDRFIQVPLGPEVWPGVYYWRTRGENKIAAVSNTFLISSSSGSTNPTTITSFIPVTATGDVVETTDGHLVTHKSSEVYSSAVVYTTIIVIADSKYSPWKKIPLLIGLALALTFLITLPIVLWLVLRYKRHPALSSSKVRPFRLGSGGAGGSHLSVLNPVAFHDSAVSSTMSPATSTGGSVRQIWVVIDGEKRLVTVPQDHPQSTIPGTHSDPFADPFAPDSPRYTQFSPSITADQNVPSSSLHPNGTNTTSYPPTHTNASVISLVTTVHQDAHNIGMYPDTAQVREHFGEKQQGRQRHQPERPGLSEEEIALRLIVPGRARDMGSLGRDNVPDVDENGLLPPDYLQATQPTPQQSSWAGPSIR</sequence>
<comment type="caution">
    <text evidence="4">The sequence shown here is derived from an EMBL/GenBank/DDBJ whole genome shotgun (WGS) entry which is preliminary data.</text>
</comment>
<dbReference type="EMBL" id="CAJMWR010001959">
    <property type="protein sequence ID" value="CAE6437426.1"/>
    <property type="molecule type" value="Genomic_DNA"/>
</dbReference>
<evidence type="ECO:0000256" key="3">
    <source>
        <dbReference type="SAM" id="SignalP"/>
    </source>
</evidence>
<keyword evidence="2" id="KW-0472">Membrane</keyword>
<feature type="transmembrane region" description="Helical" evidence="2">
    <location>
        <begin position="190"/>
        <end position="212"/>
    </location>
</feature>
<keyword evidence="2" id="KW-1133">Transmembrane helix</keyword>
<dbReference type="AlphaFoldDB" id="A0A8H3AQ37"/>
<feature type="compositionally biased region" description="Polar residues" evidence="1">
    <location>
        <begin position="310"/>
        <end position="342"/>
    </location>
</feature>
<reference evidence="4" key="1">
    <citation type="submission" date="2021-01" db="EMBL/GenBank/DDBJ databases">
        <authorList>
            <person name="Kaushik A."/>
        </authorList>
    </citation>
    <scope>NUCLEOTIDE SEQUENCE</scope>
    <source>
        <strain evidence="4">AG1-1A</strain>
    </source>
</reference>
<evidence type="ECO:0000256" key="1">
    <source>
        <dbReference type="SAM" id="MobiDB-lite"/>
    </source>
</evidence>
<feature type="signal peptide" evidence="3">
    <location>
        <begin position="1"/>
        <end position="21"/>
    </location>
</feature>